<reference evidence="1" key="1">
    <citation type="journal article" date="2021" name="PeerJ">
        <title>Extensive microbial diversity within the chicken gut microbiome revealed by metagenomics and culture.</title>
        <authorList>
            <person name="Gilroy R."/>
            <person name="Ravi A."/>
            <person name="Getino M."/>
            <person name="Pursley I."/>
            <person name="Horton D.L."/>
            <person name="Alikhan N.F."/>
            <person name="Baker D."/>
            <person name="Gharbi K."/>
            <person name="Hall N."/>
            <person name="Watson M."/>
            <person name="Adriaenssens E.M."/>
            <person name="Foster-Nyarko E."/>
            <person name="Jarju S."/>
            <person name="Secka A."/>
            <person name="Antonio M."/>
            <person name="Oren A."/>
            <person name="Chaudhuri R.R."/>
            <person name="La Ragione R."/>
            <person name="Hildebrand F."/>
            <person name="Pallen M.J."/>
        </authorList>
    </citation>
    <scope>NUCLEOTIDE SEQUENCE</scope>
    <source>
        <strain evidence="1">USASDec5-558</strain>
    </source>
</reference>
<dbReference type="SUPFAM" id="SSF56112">
    <property type="entry name" value="Protein kinase-like (PK-like)"/>
    <property type="match status" value="1"/>
</dbReference>
<proteinExistence type="predicted"/>
<evidence type="ECO:0000313" key="1">
    <source>
        <dbReference type="EMBL" id="HIX56737.1"/>
    </source>
</evidence>
<dbReference type="Pfam" id="PF06293">
    <property type="entry name" value="Kdo"/>
    <property type="match status" value="1"/>
</dbReference>
<dbReference type="AlphaFoldDB" id="A0A9D2B085"/>
<organism evidence="1 2">
    <name type="scientific">Candidatus Anaerobiospirillum pullistercoris</name>
    <dbReference type="NCBI Taxonomy" id="2838452"/>
    <lineage>
        <taxon>Bacteria</taxon>
        <taxon>Pseudomonadati</taxon>
        <taxon>Pseudomonadota</taxon>
        <taxon>Gammaproteobacteria</taxon>
        <taxon>Aeromonadales</taxon>
        <taxon>Succinivibrionaceae</taxon>
        <taxon>Anaerobiospirillum</taxon>
    </lineage>
</organism>
<dbReference type="Gene3D" id="1.10.510.10">
    <property type="entry name" value="Transferase(Phosphotransferase) domain 1"/>
    <property type="match status" value="1"/>
</dbReference>
<dbReference type="EMBL" id="DXEV01000089">
    <property type="protein sequence ID" value="HIX56737.1"/>
    <property type="molecule type" value="Genomic_DNA"/>
</dbReference>
<gene>
    <name evidence="1" type="ORF">H9850_04605</name>
</gene>
<sequence>MTKVLLSHDSPVPSKELHFSRNDIGEVNFITLSTSGFNDSMTFQALNRFFDPDYIRKRGYDVSYHGGRGQTMLFTLPHEYISCLYGPKQDPALVAAATAAKAAAAATTTEMSVADDSAMDNGEKPVPTYKGLPTYPLCLRFYLRGGLIGKFIKRSFLRWGNFAQRARLEFELTAKLYEQGLPVPRPLIAREIVGTFTVENAIVCEQIPNSRNLAEILASGRSFTAEELHTIGDTLAHFFVSHVVHTDLNLRNILLDDSGKCFVVDFDKCYCSDKFGPTAVEQMLCRLERSFAKEKQLKSYEFFDVSQVMSNIRSSVSQA</sequence>
<comment type="caution">
    <text evidence="1">The sequence shown here is derived from an EMBL/GenBank/DDBJ whole genome shotgun (WGS) entry which is preliminary data.</text>
</comment>
<dbReference type="InterPro" id="IPR011009">
    <property type="entry name" value="Kinase-like_dom_sf"/>
</dbReference>
<accession>A0A9D2B085</accession>
<reference evidence="1" key="2">
    <citation type="submission" date="2021-04" db="EMBL/GenBank/DDBJ databases">
        <authorList>
            <person name="Gilroy R."/>
        </authorList>
    </citation>
    <scope>NUCLEOTIDE SEQUENCE</scope>
    <source>
        <strain evidence="1">USASDec5-558</strain>
    </source>
</reference>
<name>A0A9D2B085_9GAMM</name>
<protein>
    <recommendedName>
        <fullName evidence="3">3-deoxy-D-manno-octulosonic acid kinase</fullName>
    </recommendedName>
</protein>
<evidence type="ECO:0000313" key="2">
    <source>
        <dbReference type="Proteomes" id="UP000886829"/>
    </source>
</evidence>
<evidence type="ECO:0008006" key="3">
    <source>
        <dbReference type="Google" id="ProtNLM"/>
    </source>
</evidence>
<dbReference type="Proteomes" id="UP000886829">
    <property type="component" value="Unassembled WGS sequence"/>
</dbReference>